<evidence type="ECO:0000313" key="3">
    <source>
        <dbReference type="Proteomes" id="UP000629468"/>
    </source>
</evidence>
<feature type="compositionally biased region" description="Basic and acidic residues" evidence="1">
    <location>
        <begin position="46"/>
        <end position="55"/>
    </location>
</feature>
<sequence>MKVTMPKAGEDEDLFSHGDADIDEDNDYIPANFSAAMTNNEDDNLVNDKDEKSSDNGDAQAEEDSDLDGLSFIEDSNNDDLIP</sequence>
<protein>
    <submittedName>
        <fullName evidence="2">Uncharacterized protein</fullName>
    </submittedName>
</protein>
<name>A0A8H7C367_AGABI</name>
<proteinExistence type="predicted"/>
<dbReference type="AlphaFoldDB" id="A0A8H7C367"/>
<accession>A0A8H7C367</accession>
<dbReference type="Proteomes" id="UP000629468">
    <property type="component" value="Unassembled WGS sequence"/>
</dbReference>
<reference evidence="2 3" key="1">
    <citation type="journal article" name="Sci. Rep.">
        <title>Telomere-to-telomere assembled and centromere annotated genomes of the two main subspecies of the button mushroom Agaricus bisporus reveal especially polymorphic chromosome ends.</title>
        <authorList>
            <person name="Sonnenberg A.S.M."/>
            <person name="Sedaghat-Telgerd N."/>
            <person name="Lavrijssen B."/>
            <person name="Ohm R.A."/>
            <person name="Hendrickx P.M."/>
            <person name="Scholtmeijer K."/>
            <person name="Baars J.J.P."/>
            <person name="van Peer A."/>
        </authorList>
    </citation>
    <scope>NUCLEOTIDE SEQUENCE [LARGE SCALE GENOMIC DNA]</scope>
    <source>
        <strain evidence="2 3">H119_p4</strain>
    </source>
</reference>
<organism evidence="2 3">
    <name type="scientific">Agaricus bisporus var. burnettii</name>
    <dbReference type="NCBI Taxonomy" id="192524"/>
    <lineage>
        <taxon>Eukaryota</taxon>
        <taxon>Fungi</taxon>
        <taxon>Dikarya</taxon>
        <taxon>Basidiomycota</taxon>
        <taxon>Agaricomycotina</taxon>
        <taxon>Agaricomycetes</taxon>
        <taxon>Agaricomycetidae</taxon>
        <taxon>Agaricales</taxon>
        <taxon>Agaricineae</taxon>
        <taxon>Agaricaceae</taxon>
        <taxon>Agaricus</taxon>
    </lineage>
</organism>
<evidence type="ECO:0000313" key="2">
    <source>
        <dbReference type="EMBL" id="KAF7761180.1"/>
    </source>
</evidence>
<evidence type="ECO:0000256" key="1">
    <source>
        <dbReference type="SAM" id="MobiDB-lite"/>
    </source>
</evidence>
<comment type="caution">
    <text evidence="2">The sequence shown here is derived from an EMBL/GenBank/DDBJ whole genome shotgun (WGS) entry which is preliminary data.</text>
</comment>
<gene>
    <name evidence="2" type="ORF">Agabi119p4_10589</name>
</gene>
<dbReference type="EMBL" id="JABXXO010000014">
    <property type="protein sequence ID" value="KAF7761180.1"/>
    <property type="molecule type" value="Genomic_DNA"/>
</dbReference>
<feature type="region of interest" description="Disordered" evidence="1">
    <location>
        <begin position="1"/>
        <end position="83"/>
    </location>
</feature>